<gene>
    <name evidence="1" type="ORF">OWV82_024697</name>
</gene>
<reference evidence="1 2" key="1">
    <citation type="journal article" date="2023" name="Science">
        <title>Complex scaffold remodeling in plant triterpene biosynthesis.</title>
        <authorList>
            <person name="De La Pena R."/>
            <person name="Hodgson H."/>
            <person name="Liu J.C."/>
            <person name="Stephenson M.J."/>
            <person name="Martin A.C."/>
            <person name="Owen C."/>
            <person name="Harkess A."/>
            <person name="Leebens-Mack J."/>
            <person name="Jimenez L.E."/>
            <person name="Osbourn A."/>
            <person name="Sattely E.S."/>
        </authorList>
    </citation>
    <scope>NUCLEOTIDE SEQUENCE [LARGE SCALE GENOMIC DNA]</scope>
    <source>
        <strain evidence="2">cv. JPN11</strain>
        <tissue evidence="1">Leaf</tissue>
    </source>
</reference>
<sequence>MKDELDVFDFKNEDEQAEFEAGKFLEKFKNPNNDDSAVVKCKLLECVDSAPRCDNEYACSPLQTGGEDNATRDPQLNSTSSEQSPNLKGDNCGSGSCITELASRDLCTRDPLRGKSPLYGASLDPPSNNEPVDVNSDADGSMNDGSGSSPASDTLLDSVSLNGRMSDHGVDDSEVQDDINMAVVICPDYVVYRDNSCLGHLVIFSCSGIKVKDSSAHGNQGTFSFEKAVDDIVDIKFQWLQRVGSVVVKLRVLSNSIAPDNDACGTSGIEELQFAVCEPNWPQTLEKINSLNDKYTALWGIDQDNAVETDGDNSFGQRQYFPNFDAPFEDVVYPEGDSDAVSISKRDVDLLQPDTFINDTIIDFYIKYLKNQIPADEKHRFHFFNSFFFRKLADLDKDPSSISDGRAAFVRVRKWTRKVDLFGKDYIFIPVNFNLHWSLIIICHPGDVAAFKDEELDKLEKVPCILHMDSIKGTHAGLKNLVQSYLYEEWKERQKDASEDVSSKFLNLRFVSLELPQQENSFDCGLFLLHYLELFLAEAPVCFSPFKLTTYSSFLNVNWFPPAEASLKRTLIERLIFGLLQNRSEEATSNVCHDKHQLSRFPENNQNEMGVEFLSEKCNATITQQGNLSNSQASQGIGITLLGATSMRNLQCVNDSGLVLREFIEPGATTSLLAQYQSYGQPSSYYHLNGDVSAREDDMETDEGYGFLASADNGFHQMTELTPQDDNVRYPSRDFGTEASWNPEICLQTEHGVKSSETSLCASDDSEDVGIIENSPLLEDAGRIEQQRCSSMDNIGCFTEVSASIPSQMLQTLAVECSKEPDKMCNNNDNMEGMDIPSCQQHPTTSVQDPNLFEQRLHEDVLVESYEQQAAKRPRLTFEGEDLTGGLPKDFHV</sequence>
<keyword evidence="2" id="KW-1185">Reference proteome</keyword>
<protein>
    <submittedName>
        <fullName evidence="1">Cysteine proteinases superfamily protein</fullName>
    </submittedName>
</protein>
<dbReference type="Proteomes" id="UP001164539">
    <property type="component" value="Chromosome 14"/>
</dbReference>
<evidence type="ECO:0000313" key="1">
    <source>
        <dbReference type="EMBL" id="KAJ4701454.1"/>
    </source>
</evidence>
<proteinExistence type="predicted"/>
<comment type="caution">
    <text evidence="1">The sequence shown here is derived from an EMBL/GenBank/DDBJ whole genome shotgun (WGS) entry which is preliminary data.</text>
</comment>
<evidence type="ECO:0000313" key="2">
    <source>
        <dbReference type="Proteomes" id="UP001164539"/>
    </source>
</evidence>
<name>A0ACC1WR48_MELAZ</name>
<dbReference type="EMBL" id="CM051407">
    <property type="protein sequence ID" value="KAJ4701454.1"/>
    <property type="molecule type" value="Genomic_DNA"/>
</dbReference>
<accession>A0ACC1WR48</accession>
<organism evidence="1 2">
    <name type="scientific">Melia azedarach</name>
    <name type="common">Chinaberry tree</name>
    <dbReference type="NCBI Taxonomy" id="155640"/>
    <lineage>
        <taxon>Eukaryota</taxon>
        <taxon>Viridiplantae</taxon>
        <taxon>Streptophyta</taxon>
        <taxon>Embryophyta</taxon>
        <taxon>Tracheophyta</taxon>
        <taxon>Spermatophyta</taxon>
        <taxon>Magnoliopsida</taxon>
        <taxon>eudicotyledons</taxon>
        <taxon>Gunneridae</taxon>
        <taxon>Pentapetalae</taxon>
        <taxon>rosids</taxon>
        <taxon>malvids</taxon>
        <taxon>Sapindales</taxon>
        <taxon>Meliaceae</taxon>
        <taxon>Melia</taxon>
    </lineage>
</organism>